<dbReference type="EMBL" id="CAKOFQ010007053">
    <property type="protein sequence ID" value="CAH1988911.1"/>
    <property type="molecule type" value="Genomic_DNA"/>
</dbReference>
<feature type="region of interest" description="Disordered" evidence="1">
    <location>
        <begin position="100"/>
        <end position="137"/>
    </location>
</feature>
<evidence type="ECO:0000256" key="1">
    <source>
        <dbReference type="SAM" id="MobiDB-lite"/>
    </source>
</evidence>
<dbReference type="AlphaFoldDB" id="A0A9P0L748"/>
<accession>A0A9P0L748</accession>
<protein>
    <submittedName>
        <fullName evidence="2">Uncharacterized protein</fullName>
    </submittedName>
</protein>
<evidence type="ECO:0000313" key="3">
    <source>
        <dbReference type="Proteomes" id="UP001152888"/>
    </source>
</evidence>
<gene>
    <name evidence="2" type="ORF">ACAOBT_LOCUS18734</name>
</gene>
<dbReference type="Proteomes" id="UP001152888">
    <property type="component" value="Unassembled WGS sequence"/>
</dbReference>
<organism evidence="2 3">
    <name type="scientific">Acanthoscelides obtectus</name>
    <name type="common">Bean weevil</name>
    <name type="synonym">Bruchus obtectus</name>
    <dbReference type="NCBI Taxonomy" id="200917"/>
    <lineage>
        <taxon>Eukaryota</taxon>
        <taxon>Metazoa</taxon>
        <taxon>Ecdysozoa</taxon>
        <taxon>Arthropoda</taxon>
        <taxon>Hexapoda</taxon>
        <taxon>Insecta</taxon>
        <taxon>Pterygota</taxon>
        <taxon>Neoptera</taxon>
        <taxon>Endopterygota</taxon>
        <taxon>Coleoptera</taxon>
        <taxon>Polyphaga</taxon>
        <taxon>Cucujiformia</taxon>
        <taxon>Chrysomeloidea</taxon>
        <taxon>Chrysomelidae</taxon>
        <taxon>Bruchinae</taxon>
        <taxon>Bruchini</taxon>
        <taxon>Acanthoscelides</taxon>
    </lineage>
</organism>
<keyword evidence="3" id="KW-1185">Reference proteome</keyword>
<name>A0A9P0L748_ACAOB</name>
<evidence type="ECO:0000313" key="2">
    <source>
        <dbReference type="EMBL" id="CAH1988911.1"/>
    </source>
</evidence>
<feature type="compositionally biased region" description="Polar residues" evidence="1">
    <location>
        <begin position="104"/>
        <end position="126"/>
    </location>
</feature>
<feature type="non-terminal residue" evidence="2">
    <location>
        <position position="137"/>
    </location>
</feature>
<sequence>SSDLDNFPTTSTTCFFGKKKAPTVIHTDPHISDVSDDDFSDGENISQTNELNNEEEVPSGLDMLVPEMINRWLLYGKDCNTARVTSKLLKEFHMELAKSLANAGKQSSRGRPSISSTNKTSAQIISNPILPRPDITT</sequence>
<proteinExistence type="predicted"/>
<comment type="caution">
    <text evidence="2">The sequence shown here is derived from an EMBL/GenBank/DDBJ whole genome shotgun (WGS) entry which is preliminary data.</text>
</comment>
<reference evidence="2" key="1">
    <citation type="submission" date="2022-03" db="EMBL/GenBank/DDBJ databases">
        <authorList>
            <person name="Sayadi A."/>
        </authorList>
    </citation>
    <scope>NUCLEOTIDE SEQUENCE</scope>
</reference>
<feature type="region of interest" description="Disordered" evidence="1">
    <location>
        <begin position="28"/>
        <end position="54"/>
    </location>
</feature>